<dbReference type="EMBL" id="UOFJ01000265">
    <property type="protein sequence ID" value="VAW67299.1"/>
    <property type="molecule type" value="Genomic_DNA"/>
</dbReference>
<proteinExistence type="predicted"/>
<gene>
    <name evidence="2" type="ORF">MNBD_GAMMA10-959</name>
</gene>
<feature type="transmembrane region" description="Helical" evidence="1">
    <location>
        <begin position="90"/>
        <end position="117"/>
    </location>
</feature>
<feature type="transmembrane region" description="Helical" evidence="1">
    <location>
        <begin position="248"/>
        <end position="272"/>
    </location>
</feature>
<organism evidence="2">
    <name type="scientific">hydrothermal vent metagenome</name>
    <dbReference type="NCBI Taxonomy" id="652676"/>
    <lineage>
        <taxon>unclassified sequences</taxon>
        <taxon>metagenomes</taxon>
        <taxon>ecological metagenomes</taxon>
    </lineage>
</organism>
<protein>
    <recommendedName>
        <fullName evidence="3">Type II secretion system protein GspF domain-containing protein</fullName>
    </recommendedName>
</protein>
<evidence type="ECO:0000256" key="1">
    <source>
        <dbReference type="SAM" id="Phobius"/>
    </source>
</evidence>
<sequence>MSWDRFHYLCRTCSQRNTAETDFSDVLSTAEAQKSIELYGEQIIKKSVSDEILSALKQSKDTALIDKSMLVYAHVNFAKSIDEPAKFKRVVVYLWFLAAVYIYMSSIHALFVMPGFLSMFENTDVAVPSLFMWYVNYSSYLTGIIVVALLLILFISYQLRAISGYKLPGLSGVYYRWLMPAGIKKSFSSIIEIITYPVMDLIEDKYQKAGVISAHLADAEKSGLNLAVEIESLLRVEAFVLNKKIERFMIAMMSVVSVIIVGSIVLFLMSAYSPLFIMGEGL</sequence>
<evidence type="ECO:0000313" key="2">
    <source>
        <dbReference type="EMBL" id="VAW67299.1"/>
    </source>
</evidence>
<keyword evidence="1" id="KW-1133">Transmembrane helix</keyword>
<feature type="transmembrane region" description="Helical" evidence="1">
    <location>
        <begin position="137"/>
        <end position="157"/>
    </location>
</feature>
<keyword evidence="1" id="KW-0472">Membrane</keyword>
<name>A0A3B0XZJ3_9ZZZZ</name>
<reference evidence="2" key="1">
    <citation type="submission" date="2018-06" db="EMBL/GenBank/DDBJ databases">
        <authorList>
            <person name="Zhirakovskaya E."/>
        </authorList>
    </citation>
    <scope>NUCLEOTIDE SEQUENCE</scope>
</reference>
<evidence type="ECO:0008006" key="3">
    <source>
        <dbReference type="Google" id="ProtNLM"/>
    </source>
</evidence>
<dbReference type="AlphaFoldDB" id="A0A3B0XZJ3"/>
<keyword evidence="1" id="KW-0812">Transmembrane</keyword>
<accession>A0A3B0XZJ3</accession>